<dbReference type="Proteomes" id="UP000295668">
    <property type="component" value="Unassembled WGS sequence"/>
</dbReference>
<proteinExistence type="predicted"/>
<name>A0A4R5MKB3_9SPHI</name>
<protein>
    <submittedName>
        <fullName evidence="2">Phosphoadenosine phosphosulfate reductase</fullName>
    </submittedName>
</protein>
<dbReference type="AlphaFoldDB" id="A0A4R5MKB3"/>
<dbReference type="Pfam" id="PF01507">
    <property type="entry name" value="PAPS_reduct"/>
    <property type="match status" value="1"/>
</dbReference>
<dbReference type="InterPro" id="IPR002500">
    <property type="entry name" value="PAPS_reduct_dom"/>
</dbReference>
<evidence type="ECO:0000259" key="1">
    <source>
        <dbReference type="Pfam" id="PF01507"/>
    </source>
</evidence>
<reference evidence="2 3" key="1">
    <citation type="submission" date="2019-02" db="EMBL/GenBank/DDBJ databases">
        <title>Pedobacter sp. nov., a novel speices isolated from soil of pinguins habitat in Antarcitica.</title>
        <authorList>
            <person name="He R.-H."/>
        </authorList>
    </citation>
    <scope>NUCLEOTIDE SEQUENCE [LARGE SCALE GENOMIC DNA]</scope>
    <source>
        <strain evidence="2 3">E01020</strain>
    </source>
</reference>
<evidence type="ECO:0000313" key="2">
    <source>
        <dbReference type="EMBL" id="TDG36071.1"/>
    </source>
</evidence>
<dbReference type="EMBL" id="SJCY01000006">
    <property type="protein sequence ID" value="TDG36071.1"/>
    <property type="molecule type" value="Genomic_DNA"/>
</dbReference>
<dbReference type="Gene3D" id="3.40.50.620">
    <property type="entry name" value="HUPs"/>
    <property type="match status" value="1"/>
</dbReference>
<dbReference type="SUPFAM" id="SSF52402">
    <property type="entry name" value="Adenine nucleotide alpha hydrolases-like"/>
    <property type="match status" value="1"/>
</dbReference>
<feature type="domain" description="Phosphoadenosine phosphosulphate reductase" evidence="1">
    <location>
        <begin position="10"/>
        <end position="128"/>
    </location>
</feature>
<dbReference type="InterPro" id="IPR014729">
    <property type="entry name" value="Rossmann-like_a/b/a_fold"/>
</dbReference>
<accession>A0A4R5MKB3</accession>
<organism evidence="2 3">
    <name type="scientific">Pedobacter changchengzhani</name>
    <dbReference type="NCBI Taxonomy" id="2529274"/>
    <lineage>
        <taxon>Bacteria</taxon>
        <taxon>Pseudomonadati</taxon>
        <taxon>Bacteroidota</taxon>
        <taxon>Sphingobacteriia</taxon>
        <taxon>Sphingobacteriales</taxon>
        <taxon>Sphingobacteriaceae</taxon>
        <taxon>Pedobacter</taxon>
    </lineage>
</organism>
<sequence length="371" mass="43168">MTKENNHVRHVLGISGGKDSAALAIYMKELYPQMDIEFYTCDTGKELEETYQLIRNLESKLGLSINKLYAKEGDKGNPFDFYHNLYGGYLPSSNARWCTQKLKIEPFENYIGTTPVISYVGIRGDEDREGYISTKPHVQSIFPFRENIWSEEVIGKVLKNDNQQKLLSLYKDFLSQNLYQRAVDIIKTPLSLAYSQNQKLKALMSLGIKEFNHVAFHSLKDSPLPIALVDDFPLLDNESILIRDDIFRILRESGVGVPAYYEEIPYEVNGKTGYYNRSRSGCFFCFFQRKIEWVWLYEQNPAKFFLAVEYEKDGYTWMQDERLEELINPERIKQIKEEFLTKQQNAAKNYRSNKLIDILDAEEEGCLACFV</sequence>
<dbReference type="GO" id="GO:0003824">
    <property type="term" value="F:catalytic activity"/>
    <property type="evidence" value="ECO:0007669"/>
    <property type="project" value="InterPro"/>
</dbReference>
<evidence type="ECO:0000313" key="3">
    <source>
        <dbReference type="Proteomes" id="UP000295668"/>
    </source>
</evidence>
<keyword evidence="3" id="KW-1185">Reference proteome</keyword>
<dbReference type="RefSeq" id="WP_133262634.1">
    <property type="nucleotide sequence ID" value="NZ_SJCY01000006.1"/>
</dbReference>
<comment type="caution">
    <text evidence="2">The sequence shown here is derived from an EMBL/GenBank/DDBJ whole genome shotgun (WGS) entry which is preliminary data.</text>
</comment>
<gene>
    <name evidence="2" type="ORF">EZJ43_10330</name>
</gene>
<dbReference type="OrthoDB" id="9774475at2"/>